<reference evidence="1 2" key="2">
    <citation type="journal article" date="2021" name="Genomics">
        <title>High-quality reference genome for Clonorchis sinensis.</title>
        <authorList>
            <person name="Young N.D."/>
            <person name="Stroehlein A.J."/>
            <person name="Kinkar L."/>
            <person name="Wang T."/>
            <person name="Sohn W.M."/>
            <person name="Chang B.C.H."/>
            <person name="Kaur P."/>
            <person name="Weisz D."/>
            <person name="Dudchenko O."/>
            <person name="Aiden E.L."/>
            <person name="Korhonen P.K."/>
            <person name="Gasser R.B."/>
        </authorList>
    </citation>
    <scope>NUCLEOTIDE SEQUENCE [LARGE SCALE GENOMIC DNA]</scope>
    <source>
        <strain evidence="1">Cs-k2</strain>
    </source>
</reference>
<reference evidence="1 2" key="1">
    <citation type="journal article" date="2018" name="Biotechnol. Adv.">
        <title>Improved genomic resources and new bioinformatic workflow for the carcinogenic parasite Clonorchis sinensis: Biotechnological implications.</title>
        <authorList>
            <person name="Wang D."/>
            <person name="Korhonen P.K."/>
            <person name="Gasser R.B."/>
            <person name="Young N.D."/>
        </authorList>
    </citation>
    <scope>NUCLEOTIDE SEQUENCE [LARGE SCALE GENOMIC DNA]</scope>
    <source>
        <strain evidence="1">Cs-k2</strain>
    </source>
</reference>
<protein>
    <submittedName>
        <fullName evidence="1">Uncharacterized protein</fullName>
    </submittedName>
</protein>
<organism evidence="1 2">
    <name type="scientific">Clonorchis sinensis</name>
    <name type="common">Chinese liver fluke</name>
    <dbReference type="NCBI Taxonomy" id="79923"/>
    <lineage>
        <taxon>Eukaryota</taxon>
        <taxon>Metazoa</taxon>
        <taxon>Spiralia</taxon>
        <taxon>Lophotrochozoa</taxon>
        <taxon>Platyhelminthes</taxon>
        <taxon>Trematoda</taxon>
        <taxon>Digenea</taxon>
        <taxon>Opisthorchiida</taxon>
        <taxon>Opisthorchiata</taxon>
        <taxon>Opisthorchiidae</taxon>
        <taxon>Clonorchis</taxon>
    </lineage>
</organism>
<accession>A0A419PUB4</accession>
<sequence length="103" mass="11727">MDLMNTDCSMESCLPVSLTIGELSSGVPIQGSGSCRPESLCRNTVICKSVWFCERLTWNPAESPVFDEWCITYVLDYLFCGVYRNLRQLFQTVSHKGTYQKLK</sequence>
<keyword evidence="2" id="KW-1185">Reference proteome</keyword>
<dbReference type="AlphaFoldDB" id="A0A419PUB4"/>
<dbReference type="EMBL" id="NIRI02000056">
    <property type="protein sequence ID" value="KAG5442531.1"/>
    <property type="molecule type" value="Genomic_DNA"/>
</dbReference>
<proteinExistence type="predicted"/>
<name>A0A419PUB4_CLOSI</name>
<gene>
    <name evidence="1" type="ORF">CSKR_108726</name>
</gene>
<evidence type="ECO:0000313" key="1">
    <source>
        <dbReference type="EMBL" id="KAG5442531.1"/>
    </source>
</evidence>
<evidence type="ECO:0000313" key="2">
    <source>
        <dbReference type="Proteomes" id="UP000286415"/>
    </source>
</evidence>
<dbReference type="Proteomes" id="UP000286415">
    <property type="component" value="Unassembled WGS sequence"/>
</dbReference>
<comment type="caution">
    <text evidence="1">The sequence shown here is derived from an EMBL/GenBank/DDBJ whole genome shotgun (WGS) entry which is preliminary data.</text>
</comment>
<dbReference type="InParanoid" id="A0A419PUB4"/>